<dbReference type="RefSeq" id="XP_006831560.1">
    <property type="nucleotide sequence ID" value="XM_006831497.1"/>
</dbReference>
<dbReference type="AlphaFoldDB" id="A0A9B0WGP8"/>
<evidence type="ECO:0000256" key="2">
    <source>
        <dbReference type="ARBA" id="ARBA00005974"/>
    </source>
</evidence>
<dbReference type="PANTHER" id="PTHR11153:SF3">
    <property type="entry name" value="SIDEROFLEXIN-4"/>
    <property type="match status" value="1"/>
</dbReference>
<reference evidence="10" key="1">
    <citation type="submission" date="2025-08" db="UniProtKB">
        <authorList>
            <consortium name="RefSeq"/>
        </authorList>
    </citation>
    <scope>IDENTIFICATION</scope>
    <source>
        <tissue evidence="10">Spleen</tissue>
    </source>
</reference>
<dbReference type="GeneID" id="102815611"/>
<evidence type="ECO:0000256" key="3">
    <source>
        <dbReference type="ARBA" id="ARBA00022448"/>
    </source>
</evidence>
<organism evidence="9 10">
    <name type="scientific">Chrysochloris asiatica</name>
    <name type="common">Cape golden mole</name>
    <dbReference type="NCBI Taxonomy" id="185453"/>
    <lineage>
        <taxon>Eukaryota</taxon>
        <taxon>Metazoa</taxon>
        <taxon>Chordata</taxon>
        <taxon>Craniata</taxon>
        <taxon>Vertebrata</taxon>
        <taxon>Euteleostomi</taxon>
        <taxon>Mammalia</taxon>
        <taxon>Eutheria</taxon>
        <taxon>Afrotheria</taxon>
        <taxon>Chrysochloridae</taxon>
        <taxon>Chrysochlorinae</taxon>
        <taxon>Chrysochloris</taxon>
    </lineage>
</organism>
<comment type="similarity">
    <text evidence="2">Belongs to the sideroflexin family.</text>
</comment>
<keyword evidence="7" id="KW-0496">Mitochondrion</keyword>
<keyword evidence="4" id="KW-0812">Transmembrane</keyword>
<keyword evidence="5" id="KW-0029">Amino-acid transport</keyword>
<keyword evidence="9" id="KW-1185">Reference proteome</keyword>
<dbReference type="PANTHER" id="PTHR11153">
    <property type="entry name" value="SIDEROFLEXIN"/>
    <property type="match status" value="1"/>
</dbReference>
<keyword evidence="6" id="KW-1133">Transmembrane helix</keyword>
<evidence type="ECO:0000256" key="1">
    <source>
        <dbReference type="ARBA" id="ARBA00004225"/>
    </source>
</evidence>
<evidence type="ECO:0000313" key="10">
    <source>
        <dbReference type="RefSeq" id="XP_006831560.1"/>
    </source>
</evidence>
<dbReference type="GO" id="GO:0005743">
    <property type="term" value="C:mitochondrial inner membrane"/>
    <property type="evidence" value="ECO:0007669"/>
    <property type="project" value="TreeGrafter"/>
</dbReference>
<evidence type="ECO:0000313" key="9">
    <source>
        <dbReference type="Proteomes" id="UP000504623"/>
    </source>
</evidence>
<protein>
    <submittedName>
        <fullName evidence="10">Sideroflexin-4</fullName>
    </submittedName>
</protein>
<keyword evidence="3" id="KW-0813">Transport</keyword>
<evidence type="ECO:0000256" key="7">
    <source>
        <dbReference type="ARBA" id="ARBA00023128"/>
    </source>
</evidence>
<accession>A0A9B0WGP8</accession>
<gene>
    <name evidence="10" type="primary">SFXN4</name>
</gene>
<evidence type="ECO:0000256" key="6">
    <source>
        <dbReference type="ARBA" id="ARBA00022989"/>
    </source>
</evidence>
<dbReference type="OrthoDB" id="6608471at2759"/>
<evidence type="ECO:0000256" key="8">
    <source>
        <dbReference type="ARBA" id="ARBA00023136"/>
    </source>
</evidence>
<dbReference type="InterPro" id="IPR004686">
    <property type="entry name" value="Mtc"/>
</dbReference>
<dbReference type="Pfam" id="PF03820">
    <property type="entry name" value="SFXNs"/>
    <property type="match status" value="1"/>
</dbReference>
<sequence length="314" mass="35358">MEPNVRFWISERQSFVQRFLLWTELLDPTNLVISIEKVEKLRQLLTDEAGENVEDKKIQEAWKRSLSTVHPDGSTLIPAPFRPAAFLPLMGPMVFFSMMPSKGIKSMILPQFSLYTYLTPFNIINGNTTYPHHLGENLLLGTGVIASSTFFGIIPQLVQIKYSLDSHLVRFMASRVLPVIFLAQVSGMNVLASRSLESTRGITVMDKEGKVIGHSRRAGQKAVQETAVSRVVLFGTSAGVSEVLAYCFRRTQFFLQHPWSLWTVKLSCSILAMGLMVPVSFSMFPLVGQIPRSKLEEEIQSSTEETELFYYRGV</sequence>
<dbReference type="GO" id="GO:0015075">
    <property type="term" value="F:monoatomic ion transmembrane transporter activity"/>
    <property type="evidence" value="ECO:0007669"/>
    <property type="project" value="InterPro"/>
</dbReference>
<proteinExistence type="inferred from homology"/>
<dbReference type="GO" id="GO:1990542">
    <property type="term" value="P:mitochondrial transmembrane transport"/>
    <property type="evidence" value="ECO:0007669"/>
    <property type="project" value="TreeGrafter"/>
</dbReference>
<keyword evidence="8" id="KW-0472">Membrane</keyword>
<name>A0A9B0WGP8_CHRAS</name>
<comment type="subcellular location">
    <subcellularLocation>
        <location evidence="1">Mitochondrion membrane</location>
        <topology evidence="1">Multi-pass membrane protein</topology>
    </subcellularLocation>
</comment>
<evidence type="ECO:0000256" key="5">
    <source>
        <dbReference type="ARBA" id="ARBA00022970"/>
    </source>
</evidence>
<dbReference type="Proteomes" id="UP000504623">
    <property type="component" value="Unplaced"/>
</dbReference>
<dbReference type="GO" id="GO:0006865">
    <property type="term" value="P:amino acid transport"/>
    <property type="evidence" value="ECO:0007669"/>
    <property type="project" value="UniProtKB-KW"/>
</dbReference>
<dbReference type="CTD" id="119559"/>
<evidence type="ECO:0000256" key="4">
    <source>
        <dbReference type="ARBA" id="ARBA00022692"/>
    </source>
</evidence>